<dbReference type="InterPro" id="IPR013783">
    <property type="entry name" value="Ig-like_fold"/>
</dbReference>
<dbReference type="Pfam" id="PF19081">
    <property type="entry name" value="Ig_7"/>
    <property type="match status" value="1"/>
</dbReference>
<dbReference type="Gene3D" id="2.60.40.10">
    <property type="entry name" value="Immunoglobulins"/>
    <property type="match status" value="6"/>
</dbReference>
<dbReference type="SMART" id="SM00409">
    <property type="entry name" value="IG"/>
    <property type="match status" value="2"/>
</dbReference>
<dbReference type="InterPro" id="IPR003599">
    <property type="entry name" value="Ig_sub"/>
</dbReference>
<evidence type="ECO:0000313" key="2">
    <source>
        <dbReference type="EMBL" id="APG60217.1"/>
    </source>
</evidence>
<evidence type="ECO:0000313" key="3">
    <source>
        <dbReference type="Proteomes" id="UP000182510"/>
    </source>
</evidence>
<dbReference type="PROSITE" id="PS50835">
    <property type="entry name" value="IG_LIKE"/>
    <property type="match status" value="1"/>
</dbReference>
<dbReference type="InterPro" id="IPR036179">
    <property type="entry name" value="Ig-like_dom_sf"/>
</dbReference>
<keyword evidence="3" id="KW-1185">Reference proteome</keyword>
<reference evidence="2 3" key="1">
    <citation type="submission" date="2016-11" db="EMBL/GenBank/DDBJ databases">
        <title>Gramella sp. LPB0144 isolated from marine environment.</title>
        <authorList>
            <person name="Kim E."/>
            <person name="Yi H."/>
        </authorList>
    </citation>
    <scope>NUCLEOTIDE SEQUENCE [LARGE SCALE GENOMIC DNA]</scope>
    <source>
        <strain evidence="2 3">LPB0144</strain>
    </source>
</reference>
<dbReference type="SUPFAM" id="SSF48726">
    <property type="entry name" value="Immunoglobulin"/>
    <property type="match status" value="2"/>
</dbReference>
<gene>
    <name evidence="2" type="ORF">LPB144_07255</name>
</gene>
<dbReference type="SUPFAM" id="SSF49899">
    <property type="entry name" value="Concanavalin A-like lectins/glucanases"/>
    <property type="match status" value="1"/>
</dbReference>
<sequence>MGKKLLFLNLLIFIFPAFLWGQCPASIGITSDEGNTICEDTPVTFTASLQDNSTYNYEWYLNGSPQGIDDYAYGPLSTLNDGDQIKVVITNASGTACNVESSLITMVVNPNRTPTVSINASDNDICIGDSVTFTASNTNGGSNPTYAWFIGTSTTAEQTGSSNTFITTALNPSENTVRVELTTSISCYTEETVDATSESINVKEDSSITLDTSDDISVCIDTAIPNPIEYTIGGGATGATVTGLPNGVNGSYDSGTGKYIISGTPDTAGVFSFTVSTTGPCNQSDANGTITVDPDATLTLDSGSNEQTVCLNENIDSINYTIGGTGTNATITWSPSDPGLTTNYNTGNYSISGASPTEGTFNYILTATGDCGDSQQLSGTIIILADASLTLNSGSEIQTVCIAEDITPIVYNIGGSGDDVNLTWGTTDPGLTITNNIASDGTYTIEGSSNSVGTFDYTITATGNCADSATSSGSITIQPDTSLNPTTATDQTVCINSALSDIIFDVTGDPSDVSSTGLPPGVLEDFNPATNTYTISGTPTATGNFIYEVTADGSCIDDTFNGTISVAPDATLVLDSGSDNQTVCEGENITPIVYNIGGSGDDANLTWITTDPGLTITNNISGDGTYTIEGSSNSVGTFDYNITATGDCKESATLSGSITIQPDTSLNPTTATDQTVCINSALSDIIFDVTGDPSDVSATGLPPGVLDDFDPATNIYTISGTPTATGDFIYEVTADGACIDDTYIGTISVNPDATLSLSSGEENQSVCEGENLTPIVYNIGGSGNDVTLSWATTDPGLTITNNIATDGTFTISGSTSNVGTFDYDITATGICGDSSTSSGSIEILQNATLSLTTANDNQQVCANTPIQDIIHDTVGTASVIDLPPGVLSSINNNQLRIYGSSSVPGIYNYTVTSTGCGPDAVRTGSIEIYSLPQLPSNGAPPAENQIDGPTSICPTVSGLVYSVLEDPNVVTYNWSLPSGFNITSGDGTHSITVDATSTATDGNISVTAENPCGTTPSVSIAVSAAPYAEVMAGADQTVCVGTSTITLNGGTGGAVGSQHSNWDWSDGSGNTNNFQNERRLDTDYNIPEPIRSNGGSITITITSTDPVGSCDVVSDSMILTVLPDPTADISGSTNICSGESSLITFTGTNNTTLTYNIDGGTNETIDLDETGTASLDTGILNATTTYNLVSVRYTADPACSQNLSGSTTITVDELTTVEAGGPDTICESDSPTALTLGGASIGGGATQGAWSIISGGGTLSSTAETSNPDQITYTPDANYNGEVILRLTTNTTGTCPANFDDRSITIDPAPALDPGEDINVCQSSTPDPITLSGATLSGSANTGAWSITSGGGNLSSNAQTANPELVTYTPDADYFGTVTLTLTTDAPGVCAAISATRNIIVEEAPIADAGADEAVCQSATPGAITLSDASISGGATEGSWTIQSGSGILSNTAPTSNPELVTFTPDPDFTGTVELKLTTNAPTSCNSVDDIKIITVDPAPIVEAGNNINACQSSTPSPITLTEAVLSGGANTAAWSISSGTGSLSSTAQTANPETITFTPVPDNLQDVVLVLTSDAPGACGEVSDTLTIIFEEAPLVEAGDEIIVCQSATPSAINLTGASISGGATEATWSITSGSGTLSDTGVTNTPEAVQFTPDANYFGSITLSLTTDASANCSPVIDTRVITIEEAPIVEAGNEITVCQSANPSPIALSGAYISGGATTAAWTISSGAGSLSSTAQTSNPESITYTPAANEFGTITLSLETDNPASGACGSAADILTINIEEAPIVDAGPDQNICSDASASISASLGGGATAGIWTSSGSGSFDDNLSPTAIYTPSQNDIISGAVTLTFTTQNSATPCQEVSDDLILSIDEKVEITTAPSSIGVCSTQTAELNVVATGDNLTYEWYKVDGGGDILVGNSSDLTINNAGVNDTGSYYVIVSGTSDCSSKTSEPVDIIVDENIIVNTQPQDQDLCVGESIDLNIDAQASGGTPTYQWRFNGSPIDGETSSTLTINNATTANNGNYDVIIYGPAGYSCDLGYSESATVMVSEPPTVDAGSDITACTTDSFVTIGTDAVIANYSSIEWSTACGTGVFGDINSLTTTYTFGPGEDGVVTLSLKLIGNATCSEVSDNIDVQIIPLPVINSFSYSGPICVSNTGLQSPTLDLTNAVISDGSFSYTGTGTLDLNTTTGEIDPSASDPGSYDISFTIPQDGYCAEVSETYTLTISDLPDPDFNYDATSYCRDTEDESANSDPVLTIVDGGEDHDNFIYTGSGSILSLDAATGAIDLYNSEAGAYIITRTVDYSGASEDGCSLVSTTFDLEIFDKPIPDFSYAANTYCSNDEDPAPTFTGDPDLASFTASPAGLVIDPSTGIVDLDASTPNTYTVTNTISASNSCPQVTGTFEITITKLPVADFSYSGLDENNAICISNLQSLIETSPDSGGTYSSSTLADYLDPDSGTLSWNIDDPISGDHTITYTIPAIEACPEVSFSQDIRIDAIPIGGELLFEKNNERIFLTCEDPVPGYGSQLNLSGQLGQIVEWEYRPASAPTWTTIDSQNDYLTDNEIEAAVPNETTAFRVKIINGACNIETYSEAALVSVIPADIKPQPVEVDKEVICIGDEIQLSSTTGYNIDGGNIDGGMFDNAGIKNHGWGFTDPDGNLNDFDSAANNGRADHWLRMNPHGQNPKPNEKVYTAHLYPIEDQAEGNGYMVNFDTYAAPAGNKGFAIVTGDNDSFMETPVFSLSGLDEAILTFDQAYNLTEGAVIRVEISNDGGANYQSVPIMHIEGTATSGNYDNFGDFTIEDRPLNKMEFDLGAYIGQSNLRIRFNYIGSLDGDVWAVDNIQIPQGPQDVELIWYYDDDLTDPDNALEQIGAVNQEVVSFEPRKIGWNDFEVQTKLILDSNGNNCQSIDNFETIRVFAFDRYTSNVSPVTGSCGSTTVRLNATVFAQYQNTTITSYPTLDGYYGEWEIIGPEGTDPSDFTLTKQDPSIPGDAINDPNIIFEAPNIGDYTFTWRLLENAMDEEGNPIVNPGCPPVENPANVILDDCTTLDFDGIDDYIDLGNNYNNFKHIEAWIRPEATTGTIISGASFEIKMEDLPATITPNGRWYHIAVNHDNELFVDGINSGTIDGGSGGNKTIIGARWNNSAKETENHFSGWIEEVRIWNKKLTQEQIRFMMNQRLKLDAAGTVVIPLQGEVIPNLFIDAISSYYTDGIHNLDMNANPFYDLDINDLAGYYRLISLNPDPLGLISFDAILQPSAGFTPDHSAVTKVQGRLHNITTHQENTSPTPYFSVDNGIWSDPNVWARQVVWDIPNSRGIDNSFINWNIARINHNIDSGDIDSGRDKNPLGEEYALSLLGLISEGGLLRMFEPSQSLDENNDGEHLRITHFLELNGDIDLIGESQLIQDQGSILLNSSSGSIERDQQGTRSSYNYNYWTSPVSAQGTDNNSDYSISQVLWDGTDSQNPRNDINYNGTYHAADHGPRTTPITLSTYWMWRFRGTADVYGDWNHVEHIGTMQTGEGYTMKGTSGTAAVDQWQNYVFKGKPHNGNFTRQIDVDMNYLLGNPYPSAMDADAFIMDNLAAPTGNNTKNIFNGVLYYWDHFAGQTHYLEEYIGGYAAYSLAGGVSGVALDPRVNDNNASGTKVPSRFIPVAQGFFLLTNGDTNSEVENYIPQSGPVVFQNSQRIGVREGIEYNGEEASIFLKPEYPTKNKSSLTKDARTKIRLKFLSPKGYNRQILVTRDDRTTDGYDIGFEAPLADNNVEDMYWMINDKKYVIQAVPNFNEEKVLPIGIKIDEEKEFQIRIDSTENWAADKPIYLKDKVLDSIHDLIASPYKNVIVPGEHNDRFEIIFQKEKENDPDPTEPEPVDPVVDKPDKELPVIEGLVGIGYSHFSKKLKIYNYDLLDIEKVMIFDMGGKLIQEFEGLPTEKEINLSIKPVRSGVYIVKAICKIGVCNKKIIIK</sequence>
<dbReference type="GO" id="GO:0004553">
    <property type="term" value="F:hydrolase activity, hydrolyzing O-glycosyl compounds"/>
    <property type="evidence" value="ECO:0007669"/>
    <property type="project" value="UniProtKB-ARBA"/>
</dbReference>
<dbReference type="Pfam" id="PF13385">
    <property type="entry name" value="Laminin_G_3"/>
    <property type="match status" value="1"/>
</dbReference>
<proteinExistence type="predicted"/>
<dbReference type="Gene3D" id="2.60.120.200">
    <property type="match status" value="1"/>
</dbReference>
<dbReference type="InterPro" id="IPR044023">
    <property type="entry name" value="Ig_7"/>
</dbReference>
<accession>A0A1L3J507</accession>
<dbReference type="EMBL" id="CP018153">
    <property type="protein sequence ID" value="APG60217.1"/>
    <property type="molecule type" value="Genomic_DNA"/>
</dbReference>
<dbReference type="InterPro" id="IPR007110">
    <property type="entry name" value="Ig-like_dom"/>
</dbReference>
<dbReference type="GO" id="GO:0005975">
    <property type="term" value="P:carbohydrate metabolic process"/>
    <property type="evidence" value="ECO:0007669"/>
    <property type="project" value="UniProtKB-ARBA"/>
</dbReference>
<dbReference type="RefSeq" id="WP_072552864.1">
    <property type="nucleotide sequence ID" value="NZ_CP018153.1"/>
</dbReference>
<dbReference type="Pfam" id="PF19408">
    <property type="entry name" value="PKD_6"/>
    <property type="match status" value="1"/>
</dbReference>
<dbReference type="Proteomes" id="UP000182510">
    <property type="component" value="Chromosome"/>
</dbReference>
<dbReference type="KEGG" id="grl:LPB144_07255"/>
<dbReference type="STRING" id="1913577.LPB144_07255"/>
<feature type="domain" description="Ig-like" evidence="1">
    <location>
        <begin position="114"/>
        <end position="203"/>
    </location>
</feature>
<dbReference type="InterPro" id="IPR013320">
    <property type="entry name" value="ConA-like_dom_sf"/>
</dbReference>
<dbReference type="InterPro" id="IPR045829">
    <property type="entry name" value="PKD_6"/>
</dbReference>
<name>A0A1L3J507_9FLAO</name>
<evidence type="ECO:0000259" key="1">
    <source>
        <dbReference type="PROSITE" id="PS50835"/>
    </source>
</evidence>
<protein>
    <recommendedName>
        <fullName evidence="1">Ig-like domain-containing protein</fullName>
    </recommendedName>
</protein>
<dbReference type="OrthoDB" id="2582440at2"/>
<organism evidence="2 3">
    <name type="scientific">Christiangramia salexigens</name>
    <dbReference type="NCBI Taxonomy" id="1913577"/>
    <lineage>
        <taxon>Bacteria</taxon>
        <taxon>Pseudomonadati</taxon>
        <taxon>Bacteroidota</taxon>
        <taxon>Flavobacteriia</taxon>
        <taxon>Flavobacteriales</taxon>
        <taxon>Flavobacteriaceae</taxon>
        <taxon>Christiangramia</taxon>
    </lineage>
</organism>